<feature type="compositionally biased region" description="Polar residues" evidence="1">
    <location>
        <begin position="34"/>
        <end position="46"/>
    </location>
</feature>
<accession>A0AAD9VQC0</accession>
<protein>
    <submittedName>
        <fullName evidence="2">Uncharacterized protein</fullName>
    </submittedName>
</protein>
<dbReference type="Proteomes" id="UP001258017">
    <property type="component" value="Unassembled WGS sequence"/>
</dbReference>
<reference evidence="2" key="2">
    <citation type="journal article" date="2023" name="Commun. Biol.">
        <title>Intrasexual cuticular hydrocarbon dimorphism in a wasp sheds light on hydrocarbon biosynthesis genes in Hymenoptera.</title>
        <authorList>
            <person name="Moris V.C."/>
            <person name="Podsiadlowski L."/>
            <person name="Martin S."/>
            <person name="Oeyen J.P."/>
            <person name="Donath A."/>
            <person name="Petersen M."/>
            <person name="Wilbrandt J."/>
            <person name="Misof B."/>
            <person name="Liedtke D."/>
            <person name="Thamm M."/>
            <person name="Scheiner R."/>
            <person name="Schmitt T."/>
            <person name="Niehuis O."/>
        </authorList>
    </citation>
    <scope>NUCLEOTIDE SEQUENCE</scope>
    <source>
        <strain evidence="2">GBR_01_08_01A</strain>
    </source>
</reference>
<sequence>MKIARSRNCGRYLIDEQLTDVAKYKNIEDQSMKTGWYQNETQTGNAEDTKDNRDHPFFVRYAVVYQRPDTDRFQDPAAKLHLHAPGRLRTTKATE</sequence>
<dbReference type="EMBL" id="JAIFRP010000030">
    <property type="protein sequence ID" value="KAK2583201.1"/>
    <property type="molecule type" value="Genomic_DNA"/>
</dbReference>
<keyword evidence="3" id="KW-1185">Reference proteome</keyword>
<evidence type="ECO:0000256" key="1">
    <source>
        <dbReference type="SAM" id="MobiDB-lite"/>
    </source>
</evidence>
<proteinExistence type="predicted"/>
<gene>
    <name evidence="2" type="ORF">KPH14_009221</name>
</gene>
<name>A0AAD9VQC0_9HYME</name>
<evidence type="ECO:0000313" key="3">
    <source>
        <dbReference type="Proteomes" id="UP001258017"/>
    </source>
</evidence>
<dbReference type="AlphaFoldDB" id="A0AAD9VQC0"/>
<organism evidence="2 3">
    <name type="scientific">Odynerus spinipes</name>
    <dbReference type="NCBI Taxonomy" id="1348599"/>
    <lineage>
        <taxon>Eukaryota</taxon>
        <taxon>Metazoa</taxon>
        <taxon>Ecdysozoa</taxon>
        <taxon>Arthropoda</taxon>
        <taxon>Hexapoda</taxon>
        <taxon>Insecta</taxon>
        <taxon>Pterygota</taxon>
        <taxon>Neoptera</taxon>
        <taxon>Endopterygota</taxon>
        <taxon>Hymenoptera</taxon>
        <taxon>Apocrita</taxon>
        <taxon>Aculeata</taxon>
        <taxon>Vespoidea</taxon>
        <taxon>Vespidae</taxon>
        <taxon>Eumeninae</taxon>
        <taxon>Odynerus</taxon>
    </lineage>
</organism>
<feature type="region of interest" description="Disordered" evidence="1">
    <location>
        <begin position="34"/>
        <end position="53"/>
    </location>
</feature>
<reference evidence="2" key="1">
    <citation type="submission" date="2021-08" db="EMBL/GenBank/DDBJ databases">
        <authorList>
            <person name="Misof B."/>
            <person name="Oliver O."/>
            <person name="Podsiadlowski L."/>
            <person name="Donath A."/>
            <person name="Peters R."/>
            <person name="Mayer C."/>
            <person name="Rust J."/>
            <person name="Gunkel S."/>
            <person name="Lesny P."/>
            <person name="Martin S."/>
            <person name="Oeyen J.P."/>
            <person name="Petersen M."/>
            <person name="Panagiotis P."/>
            <person name="Wilbrandt J."/>
            <person name="Tanja T."/>
        </authorList>
    </citation>
    <scope>NUCLEOTIDE SEQUENCE</scope>
    <source>
        <strain evidence="2">GBR_01_08_01A</strain>
        <tissue evidence="2">Thorax + abdomen</tissue>
    </source>
</reference>
<evidence type="ECO:0000313" key="2">
    <source>
        <dbReference type="EMBL" id="KAK2583201.1"/>
    </source>
</evidence>
<comment type="caution">
    <text evidence="2">The sequence shown here is derived from an EMBL/GenBank/DDBJ whole genome shotgun (WGS) entry which is preliminary data.</text>
</comment>